<sequence length="85" mass="9907">MFDLKEFGQMVKAIRKQRKMSQTEFGEVVGLSPSYISRIEKAKAKPTLEAIEQIAKKLDINIKIFLITNGTVRYKMNERRYSFCT</sequence>
<reference evidence="1" key="1">
    <citation type="submission" date="2025-02" db="EMBL/GenBank/DDBJ databases">
        <title>Complete genome sequences of 52 Bacillus and Priestia strains isolated from West-African fermentations and 26 reference strains from the DSMZ collection.</title>
        <authorList>
            <person name="Wiedenbein E.S."/>
            <person name="Canoy T.S."/>
            <person name="Hui Y."/>
            <person name="Parkouda C."/>
            <person name="Dawende C."/>
            <person name="Ametefe E."/>
            <person name="Jespersen L."/>
            <person name="Nielsen D.S."/>
        </authorList>
    </citation>
    <scope>NUCLEOTIDE SEQUENCE</scope>
    <source>
        <strain evidence="1">PRO122</strain>
    </source>
</reference>
<evidence type="ECO:0000313" key="1">
    <source>
        <dbReference type="EMBL" id="WGE08316.1"/>
    </source>
</evidence>
<organism evidence="1 2">
    <name type="scientific">Bacillus subtilis</name>
    <dbReference type="NCBI Taxonomy" id="1423"/>
    <lineage>
        <taxon>Bacteria</taxon>
        <taxon>Bacillati</taxon>
        <taxon>Bacillota</taxon>
        <taxon>Bacilli</taxon>
        <taxon>Bacillales</taxon>
        <taxon>Bacillaceae</taxon>
        <taxon>Bacillus</taxon>
    </lineage>
</organism>
<evidence type="ECO:0000313" key="2">
    <source>
        <dbReference type="Proteomes" id="UP001217185"/>
    </source>
</evidence>
<dbReference type="Proteomes" id="UP001217185">
    <property type="component" value="Chromosome"/>
</dbReference>
<dbReference type="EMBL" id="CP121756">
    <property type="protein sequence ID" value="WGE08316.1"/>
    <property type="molecule type" value="Genomic_DNA"/>
</dbReference>
<accession>A0AC61YYX8</accession>
<name>A0AC61YYX8_BACIU</name>
<protein>
    <submittedName>
        <fullName evidence="1">Helix-turn-helix domain-containing protein</fullName>
    </submittedName>
</protein>
<gene>
    <name evidence="1" type="ORF">P5658_08070</name>
</gene>
<proteinExistence type="predicted"/>